<organism evidence="1 2">
    <name type="scientific">Dankookia rubra</name>
    <dbReference type="NCBI Taxonomy" id="1442381"/>
    <lineage>
        <taxon>Bacteria</taxon>
        <taxon>Pseudomonadati</taxon>
        <taxon>Pseudomonadota</taxon>
        <taxon>Alphaproteobacteria</taxon>
        <taxon>Acetobacterales</taxon>
        <taxon>Roseomonadaceae</taxon>
        <taxon>Dankookia</taxon>
    </lineage>
</organism>
<comment type="caution">
    <text evidence="1">The sequence shown here is derived from an EMBL/GenBank/DDBJ whole genome shotgun (WGS) entry which is preliminary data.</text>
</comment>
<dbReference type="Proteomes" id="UP000295096">
    <property type="component" value="Unassembled WGS sequence"/>
</dbReference>
<protein>
    <submittedName>
        <fullName evidence="1">Uncharacterized protein</fullName>
    </submittedName>
</protein>
<evidence type="ECO:0000313" key="2">
    <source>
        <dbReference type="Proteomes" id="UP000295096"/>
    </source>
</evidence>
<name>A0A4R5QK20_9PROT</name>
<dbReference type="AlphaFoldDB" id="A0A4R5QK20"/>
<evidence type="ECO:0000313" key="1">
    <source>
        <dbReference type="EMBL" id="TDH63433.1"/>
    </source>
</evidence>
<dbReference type="EMBL" id="SMSJ01000005">
    <property type="protein sequence ID" value="TDH63433.1"/>
    <property type="molecule type" value="Genomic_DNA"/>
</dbReference>
<sequence>MSETTIAPIIAPIIAPLVRDLVAWVAAEPRPYREVIEAWRTSCPRLTVWEDALEGGFVALGPGGPEGLQVSATPRGRALLAAQG</sequence>
<reference evidence="1 2" key="1">
    <citation type="journal article" date="2016" name="J. Microbiol.">
        <title>Dankookia rubra gen. nov., sp. nov., an alphaproteobacterium isolated from sediment of a shallow stream.</title>
        <authorList>
            <person name="Kim W.H."/>
            <person name="Kim D.H."/>
            <person name="Kang K."/>
            <person name="Ahn T.Y."/>
        </authorList>
    </citation>
    <scope>NUCLEOTIDE SEQUENCE [LARGE SCALE GENOMIC DNA]</scope>
    <source>
        <strain evidence="1 2">JCM30602</strain>
    </source>
</reference>
<gene>
    <name evidence="1" type="ORF">E2C06_06275</name>
</gene>
<dbReference type="RefSeq" id="WP_133287730.1">
    <property type="nucleotide sequence ID" value="NZ_SMSJ01000005.1"/>
</dbReference>
<dbReference type="OrthoDB" id="7362006at2"/>
<accession>A0A4R5QK20</accession>
<keyword evidence="2" id="KW-1185">Reference proteome</keyword>
<proteinExistence type="predicted"/>